<sequence length="452" mass="47247">MKGPPDDPEDSTSAPLPANLPVSTIASCCAQVDDFSDPITTRLEIAMSIERTTPHQNPAQDPVVIVSAVRTPMGGFQGELQSLSATRLGSLAIGAAVERAGIDPHDVEEVLFGCVLPAGLGQAPARQAALGAGLGKGTLCTTLNKMCGSGMQATILAHDLLIAGSASIVVAGGMESMSNAPYLLDRARGGYRMGHGRVLDHMFLDGLEDAYEPGRLMGTYAEDCAQNNGFSREAQDEFAIASLTRAQQAISEGHFDAEIVPVQVTVGKEQRLIAHDEQPPKARLDKIPTLKPAFREGGTVTAANASSISDGAAALLLMRQSEATRRGLKPLAVIHAHAAFADEPGLFPTAPIGAIRRLLGKTGWTVDDVDLYEINEAFAVVPLVAMSHLEIPHHKVNVNGGACALGHPIGASGARIIVTLLAALRRRQLKRGIAAICIGGGEATAVALEIIE</sequence>
<feature type="active site" description="Proton acceptor" evidence="5">
    <location>
        <position position="437"/>
    </location>
</feature>
<evidence type="ECO:0000313" key="10">
    <source>
        <dbReference type="Proteomes" id="UP000050562"/>
    </source>
</evidence>
<comment type="caution">
    <text evidence="9">The sequence shown here is derived from an EMBL/GenBank/DDBJ whole genome shotgun (WGS) entry which is preliminary data.</text>
</comment>
<evidence type="ECO:0000256" key="3">
    <source>
        <dbReference type="ARBA" id="ARBA00023315"/>
    </source>
</evidence>
<dbReference type="AlphaFoldDB" id="A0A0Q0AZW7"/>
<feature type="domain" description="Thiolase N-terminal" evidence="7">
    <location>
        <begin position="63"/>
        <end position="321"/>
    </location>
</feature>
<dbReference type="Pfam" id="PF00108">
    <property type="entry name" value="Thiolase_N"/>
    <property type="match status" value="1"/>
</dbReference>
<dbReference type="PROSITE" id="PS51257">
    <property type="entry name" value="PROKAR_LIPOPROTEIN"/>
    <property type="match status" value="1"/>
</dbReference>
<dbReference type="GO" id="GO:0033812">
    <property type="term" value="F:3-oxoadipyl-CoA thiolase activity"/>
    <property type="evidence" value="ECO:0007669"/>
    <property type="project" value="UniProtKB-EC"/>
</dbReference>
<evidence type="ECO:0000256" key="4">
    <source>
        <dbReference type="ARBA" id="ARBA00048527"/>
    </source>
</evidence>
<accession>A0A0Q0AZW7</accession>
<evidence type="ECO:0000259" key="8">
    <source>
        <dbReference type="Pfam" id="PF02803"/>
    </source>
</evidence>
<protein>
    <submittedName>
        <fullName evidence="9">Acetyl-CoA acetyltransferase</fullName>
    </submittedName>
</protein>
<comment type="catalytic activity">
    <reaction evidence="4">
        <text>succinyl-CoA + acetyl-CoA = 3-oxoadipyl-CoA + CoA</text>
        <dbReference type="Rhea" id="RHEA:19481"/>
        <dbReference type="ChEBI" id="CHEBI:57287"/>
        <dbReference type="ChEBI" id="CHEBI:57288"/>
        <dbReference type="ChEBI" id="CHEBI:57292"/>
        <dbReference type="ChEBI" id="CHEBI:57348"/>
        <dbReference type="EC" id="2.3.1.174"/>
    </reaction>
</comment>
<dbReference type="FunFam" id="3.40.47.10:FF:000010">
    <property type="entry name" value="Acetyl-CoA acetyltransferase (Thiolase)"/>
    <property type="match status" value="1"/>
</dbReference>
<dbReference type="PROSITE" id="PS00099">
    <property type="entry name" value="THIOLASE_3"/>
    <property type="match status" value="1"/>
</dbReference>
<gene>
    <name evidence="9" type="ORF">ALO52_01985</name>
</gene>
<feature type="active site" description="Acyl-thioester intermediate" evidence="5">
    <location>
        <position position="147"/>
    </location>
</feature>
<dbReference type="EMBL" id="LJRC01000047">
    <property type="protein sequence ID" value="KPY39933.1"/>
    <property type="molecule type" value="Genomic_DNA"/>
</dbReference>
<dbReference type="NCBIfam" id="TIGR01930">
    <property type="entry name" value="AcCoA-C-Actrans"/>
    <property type="match status" value="1"/>
</dbReference>
<evidence type="ECO:0000259" key="7">
    <source>
        <dbReference type="Pfam" id="PF00108"/>
    </source>
</evidence>
<evidence type="ECO:0000256" key="5">
    <source>
        <dbReference type="PIRSR" id="PIRSR000429-1"/>
    </source>
</evidence>
<name>A0A0Q0AZW7_9PSED</name>
<organism evidence="9 10">
    <name type="scientific">Pseudomonas syringae pv. primulae</name>
    <dbReference type="NCBI Taxonomy" id="251707"/>
    <lineage>
        <taxon>Bacteria</taxon>
        <taxon>Pseudomonadati</taxon>
        <taxon>Pseudomonadota</taxon>
        <taxon>Gammaproteobacteria</taxon>
        <taxon>Pseudomonadales</taxon>
        <taxon>Pseudomonadaceae</taxon>
        <taxon>Pseudomonas</taxon>
    </lineage>
</organism>
<feature type="active site" description="Proton acceptor" evidence="5">
    <location>
        <position position="407"/>
    </location>
</feature>
<feature type="domain" description="Thiolase C-terminal" evidence="8">
    <location>
        <begin position="328"/>
        <end position="449"/>
    </location>
</feature>
<evidence type="ECO:0000256" key="6">
    <source>
        <dbReference type="RuleBase" id="RU003557"/>
    </source>
</evidence>
<dbReference type="Proteomes" id="UP000050562">
    <property type="component" value="Unassembled WGS sequence"/>
</dbReference>
<proteinExistence type="inferred from homology"/>
<dbReference type="InterPro" id="IPR002155">
    <property type="entry name" value="Thiolase"/>
</dbReference>
<dbReference type="InterPro" id="IPR016039">
    <property type="entry name" value="Thiolase-like"/>
</dbReference>
<dbReference type="InterPro" id="IPR020610">
    <property type="entry name" value="Thiolase_AS"/>
</dbReference>
<dbReference type="PANTHER" id="PTHR18919">
    <property type="entry name" value="ACETYL-COA C-ACYLTRANSFERASE"/>
    <property type="match status" value="1"/>
</dbReference>
<comment type="similarity">
    <text evidence="1 6">Belongs to the thiolase-like superfamily. Thiolase family.</text>
</comment>
<dbReference type="Gene3D" id="3.40.47.10">
    <property type="match status" value="2"/>
</dbReference>
<dbReference type="PANTHER" id="PTHR18919:SF138">
    <property type="entry name" value="ACETYL-COA C-ACETYLTRANSFERASE"/>
    <property type="match status" value="1"/>
</dbReference>
<evidence type="ECO:0000313" key="9">
    <source>
        <dbReference type="EMBL" id="KPY39933.1"/>
    </source>
</evidence>
<keyword evidence="3 6" id="KW-0012">Acyltransferase</keyword>
<keyword evidence="2 6" id="KW-0808">Transferase</keyword>
<dbReference type="InterPro" id="IPR020617">
    <property type="entry name" value="Thiolase_C"/>
</dbReference>
<dbReference type="CDD" id="cd00751">
    <property type="entry name" value="thiolase"/>
    <property type="match status" value="1"/>
</dbReference>
<dbReference type="PIRSF" id="PIRSF000429">
    <property type="entry name" value="Ac-CoA_Ac_transf"/>
    <property type="match status" value="1"/>
</dbReference>
<evidence type="ECO:0000256" key="2">
    <source>
        <dbReference type="ARBA" id="ARBA00022679"/>
    </source>
</evidence>
<dbReference type="SUPFAM" id="SSF53901">
    <property type="entry name" value="Thiolase-like"/>
    <property type="match status" value="2"/>
</dbReference>
<dbReference type="GO" id="GO:0044281">
    <property type="term" value="P:small molecule metabolic process"/>
    <property type="evidence" value="ECO:0007669"/>
    <property type="project" value="UniProtKB-ARBA"/>
</dbReference>
<dbReference type="Pfam" id="PF02803">
    <property type="entry name" value="Thiolase_C"/>
    <property type="match status" value="1"/>
</dbReference>
<reference evidence="9 10" key="1">
    <citation type="submission" date="2015-09" db="EMBL/GenBank/DDBJ databases">
        <title>Genome announcement of multiple Pseudomonas syringae strains.</title>
        <authorList>
            <person name="Thakur S."/>
            <person name="Wang P.W."/>
            <person name="Gong Y."/>
            <person name="Weir B.S."/>
            <person name="Guttman D.S."/>
        </authorList>
    </citation>
    <scope>NUCLEOTIDE SEQUENCE [LARGE SCALE GENOMIC DNA]</scope>
    <source>
        <strain evidence="9 10">ICMP3956</strain>
    </source>
</reference>
<evidence type="ECO:0000256" key="1">
    <source>
        <dbReference type="ARBA" id="ARBA00010982"/>
    </source>
</evidence>
<dbReference type="PATRIC" id="fig|251707.3.peg.2687"/>
<dbReference type="InterPro" id="IPR020616">
    <property type="entry name" value="Thiolase_N"/>
</dbReference>